<comment type="caution">
    <text evidence="6">The sequence shown here is derived from an EMBL/GenBank/DDBJ whole genome shotgun (WGS) entry which is preliminary data.</text>
</comment>
<gene>
    <name evidence="6" type="ORF">EOI86_18850</name>
</gene>
<dbReference type="PANTHER" id="PTHR43130:SF3">
    <property type="entry name" value="HTH-TYPE TRANSCRIPTIONAL REGULATOR RV1931C"/>
    <property type="match status" value="1"/>
</dbReference>
<dbReference type="PRINTS" id="PR00032">
    <property type="entry name" value="HTHARAC"/>
</dbReference>
<evidence type="ECO:0000256" key="1">
    <source>
        <dbReference type="ARBA" id="ARBA00023015"/>
    </source>
</evidence>
<dbReference type="OrthoDB" id="9793400at2"/>
<dbReference type="Proteomes" id="UP000287447">
    <property type="component" value="Unassembled WGS sequence"/>
</dbReference>
<feature type="region of interest" description="Disordered" evidence="4">
    <location>
        <begin position="316"/>
        <end position="345"/>
    </location>
</feature>
<feature type="domain" description="HTH araC/xylS-type" evidence="5">
    <location>
        <begin position="222"/>
        <end position="320"/>
    </location>
</feature>
<keyword evidence="3" id="KW-0804">Transcription</keyword>
<dbReference type="GO" id="GO:0043565">
    <property type="term" value="F:sequence-specific DNA binding"/>
    <property type="evidence" value="ECO:0007669"/>
    <property type="project" value="InterPro"/>
</dbReference>
<dbReference type="InterPro" id="IPR002818">
    <property type="entry name" value="DJ-1/PfpI"/>
</dbReference>
<dbReference type="InterPro" id="IPR052158">
    <property type="entry name" value="INH-QAR"/>
</dbReference>
<dbReference type="PROSITE" id="PS00041">
    <property type="entry name" value="HTH_ARAC_FAMILY_1"/>
    <property type="match status" value="1"/>
</dbReference>
<keyword evidence="1" id="KW-0805">Transcription regulation</keyword>
<keyword evidence="2" id="KW-0238">DNA-binding</keyword>
<dbReference type="GO" id="GO:0003700">
    <property type="term" value="F:DNA-binding transcription factor activity"/>
    <property type="evidence" value="ECO:0007669"/>
    <property type="project" value="InterPro"/>
</dbReference>
<feature type="compositionally biased region" description="Acidic residues" evidence="4">
    <location>
        <begin position="327"/>
        <end position="345"/>
    </location>
</feature>
<dbReference type="Pfam" id="PF12833">
    <property type="entry name" value="HTH_18"/>
    <property type="match status" value="1"/>
</dbReference>
<dbReference type="SUPFAM" id="SSF46689">
    <property type="entry name" value="Homeodomain-like"/>
    <property type="match status" value="2"/>
</dbReference>
<proteinExistence type="predicted"/>
<evidence type="ECO:0000256" key="4">
    <source>
        <dbReference type="SAM" id="MobiDB-lite"/>
    </source>
</evidence>
<evidence type="ECO:0000256" key="3">
    <source>
        <dbReference type="ARBA" id="ARBA00023163"/>
    </source>
</evidence>
<dbReference type="SUPFAM" id="SSF52317">
    <property type="entry name" value="Class I glutamine amidotransferase-like"/>
    <property type="match status" value="1"/>
</dbReference>
<protein>
    <submittedName>
        <fullName evidence="6">GlxA family transcriptional regulator</fullName>
    </submittedName>
</protein>
<dbReference type="Gene3D" id="3.40.50.880">
    <property type="match status" value="1"/>
</dbReference>
<dbReference type="AlphaFoldDB" id="A0A437QLE5"/>
<reference evidence="7" key="1">
    <citation type="submission" date="2019-01" db="EMBL/GenBank/DDBJ databases">
        <title>Gri0909 isolated from a small marine red alga.</title>
        <authorList>
            <person name="Kim J."/>
            <person name="Jeong S.E."/>
            <person name="Jeon C.O."/>
        </authorList>
    </citation>
    <scope>NUCLEOTIDE SEQUENCE [LARGE SCALE GENOMIC DNA]</scope>
    <source>
        <strain evidence="7">Gri0909</strain>
    </source>
</reference>
<name>A0A437QLE5_9PROT</name>
<evidence type="ECO:0000259" key="5">
    <source>
        <dbReference type="PROSITE" id="PS01124"/>
    </source>
</evidence>
<dbReference type="InterPro" id="IPR029062">
    <property type="entry name" value="Class_I_gatase-like"/>
</dbReference>
<dbReference type="PROSITE" id="PS01124">
    <property type="entry name" value="HTH_ARAC_FAMILY_2"/>
    <property type="match status" value="1"/>
</dbReference>
<dbReference type="CDD" id="cd03136">
    <property type="entry name" value="GATase1_AraC_ArgR_like"/>
    <property type="match status" value="1"/>
</dbReference>
<dbReference type="InterPro" id="IPR020449">
    <property type="entry name" value="Tscrpt_reg_AraC-type_HTH"/>
</dbReference>
<dbReference type="Pfam" id="PF01965">
    <property type="entry name" value="DJ-1_PfpI"/>
    <property type="match status" value="1"/>
</dbReference>
<evidence type="ECO:0000313" key="6">
    <source>
        <dbReference type="EMBL" id="RVU35279.1"/>
    </source>
</evidence>
<organism evidence="6 7">
    <name type="scientific">Hwanghaeella grinnelliae</name>
    <dbReference type="NCBI Taxonomy" id="2500179"/>
    <lineage>
        <taxon>Bacteria</taxon>
        <taxon>Pseudomonadati</taxon>
        <taxon>Pseudomonadota</taxon>
        <taxon>Alphaproteobacteria</taxon>
        <taxon>Rhodospirillales</taxon>
        <taxon>Rhodospirillaceae</taxon>
        <taxon>Hwanghaeella</taxon>
    </lineage>
</organism>
<dbReference type="InterPro" id="IPR018060">
    <property type="entry name" value="HTH_AraC"/>
</dbReference>
<dbReference type="PANTHER" id="PTHR43130">
    <property type="entry name" value="ARAC-FAMILY TRANSCRIPTIONAL REGULATOR"/>
    <property type="match status" value="1"/>
</dbReference>
<dbReference type="EMBL" id="SADE01000003">
    <property type="protein sequence ID" value="RVU35279.1"/>
    <property type="molecule type" value="Genomic_DNA"/>
</dbReference>
<dbReference type="InterPro" id="IPR009057">
    <property type="entry name" value="Homeodomain-like_sf"/>
</dbReference>
<keyword evidence="7" id="KW-1185">Reference proteome</keyword>
<evidence type="ECO:0000313" key="7">
    <source>
        <dbReference type="Proteomes" id="UP000287447"/>
    </source>
</evidence>
<dbReference type="Gene3D" id="1.10.10.60">
    <property type="entry name" value="Homeodomain-like"/>
    <property type="match status" value="1"/>
</dbReference>
<evidence type="ECO:0000256" key="2">
    <source>
        <dbReference type="ARBA" id="ARBA00023125"/>
    </source>
</evidence>
<sequence length="345" mass="38946">MFKRQDSKGPARIGLFLVPNFSMIAFTCVVEPMRLANWLSGETLFEWYTISRDGQPVVASNGLSVTADTAMHDITRPANVMVCSGMDAHLYHDAPTFAWLRRWAREGGHVGAICTGAHVLARAGLLGGYRCTIHWHSLDSFAEEFPDLDVRAELFEVDRDRFTCAGGVASLDMMMREITRVAGPELAASVSEQFMHERIREGDDDQRLPLQARLRISHPKLIKAISEMEKNTEEALSRDEIADRVGLSRRQLERLFRRYLNTSPARYYLKLRLNRARTLLTQTTMPVTEVAFASGFTSASHFSKCYRDMFGRTPRAERRGAGIVEPGQDEEDFDDADFGEEDGED</sequence>
<dbReference type="InterPro" id="IPR018062">
    <property type="entry name" value="HTH_AraC-typ_CS"/>
</dbReference>
<dbReference type="SMART" id="SM00342">
    <property type="entry name" value="HTH_ARAC"/>
    <property type="match status" value="1"/>
</dbReference>
<accession>A0A437QLE5</accession>